<dbReference type="PANTHER" id="PTHR33395">
    <property type="entry name" value="TRANSCRIPTASE, PUTATIVE-RELATED-RELATED"/>
    <property type="match status" value="1"/>
</dbReference>
<dbReference type="EMBL" id="BAAFJT010000300">
    <property type="protein sequence ID" value="GAB0209132.1"/>
    <property type="molecule type" value="Genomic_DNA"/>
</dbReference>
<proteinExistence type="predicted"/>
<evidence type="ECO:0000313" key="2">
    <source>
        <dbReference type="EMBL" id="GAB0209132.1"/>
    </source>
</evidence>
<dbReference type="InterPro" id="IPR043502">
    <property type="entry name" value="DNA/RNA_pol_sf"/>
</dbReference>
<dbReference type="Pfam" id="PF00078">
    <property type="entry name" value="RVT_1"/>
    <property type="match status" value="1"/>
</dbReference>
<reference evidence="2 3" key="1">
    <citation type="submission" date="2024-06" db="EMBL/GenBank/DDBJ databases">
        <title>The draft genome of Grus japonensis, version 3.</title>
        <authorList>
            <person name="Nabeshima K."/>
            <person name="Suzuki S."/>
            <person name="Onuma M."/>
        </authorList>
    </citation>
    <scope>NUCLEOTIDE SEQUENCE [LARGE SCALE GENOMIC DNA]</scope>
    <source>
        <strain evidence="2 3">451A</strain>
    </source>
</reference>
<dbReference type="CDD" id="cd01650">
    <property type="entry name" value="RT_nLTR_like"/>
    <property type="match status" value="1"/>
</dbReference>
<dbReference type="PANTHER" id="PTHR33395:SF22">
    <property type="entry name" value="REVERSE TRANSCRIPTASE DOMAIN-CONTAINING PROTEIN"/>
    <property type="match status" value="1"/>
</dbReference>
<feature type="domain" description="Reverse transcriptase" evidence="1">
    <location>
        <begin position="186"/>
        <end position="304"/>
    </location>
</feature>
<name>A0ABC9YHT3_GRUJA</name>
<dbReference type="Proteomes" id="UP001623348">
    <property type="component" value="Unassembled WGS sequence"/>
</dbReference>
<evidence type="ECO:0000259" key="1">
    <source>
        <dbReference type="Pfam" id="PF00078"/>
    </source>
</evidence>
<dbReference type="AlphaFoldDB" id="A0ABC9YHT3"/>
<dbReference type="SUPFAM" id="SSF56219">
    <property type="entry name" value="DNase I-like"/>
    <property type="match status" value="1"/>
</dbReference>
<evidence type="ECO:0000313" key="3">
    <source>
        <dbReference type="Proteomes" id="UP001623348"/>
    </source>
</evidence>
<gene>
    <name evidence="2" type="ORF">GRJ2_003378900</name>
</gene>
<dbReference type="InterPro" id="IPR000477">
    <property type="entry name" value="RT_dom"/>
</dbReference>
<keyword evidence="3" id="KW-1185">Reference proteome</keyword>
<sequence>MGNKQEELEAIVQWENYDIVAIMETWWDDSHKWSAAMDGYKLFRRDRQGRRGSGVALYVRECFDCLELNDGDERVECLWVRIRGKANKADIMVGICYRPPNQDEEADKIFYKQLGEVSQSLALVLMGDFNLPDICWKSNTAERKQSRRFLERVEDNFLTQLQSWLTREIPVDWKLANVMPIHRKGRKEDLGNYRPVSLTSVLGKVMEQIILSAITWHVQDNQVIRPSQHGFMKGRSSLTNLISFYDKVTHLVDEGKAVDVVYLDFSKAFNTVSQSILLEKLAAHGLDGCTLRWVKNWLDGQAQRVVVNGVKSN</sequence>
<dbReference type="InterPro" id="IPR036691">
    <property type="entry name" value="Endo/exonu/phosph_ase_sf"/>
</dbReference>
<accession>A0ABC9YHT3</accession>
<dbReference type="Gene3D" id="3.60.10.10">
    <property type="entry name" value="Endonuclease/exonuclease/phosphatase"/>
    <property type="match status" value="1"/>
</dbReference>
<organism evidence="2 3">
    <name type="scientific">Grus japonensis</name>
    <name type="common">Japanese crane</name>
    <name type="synonym">Red-crowned crane</name>
    <dbReference type="NCBI Taxonomy" id="30415"/>
    <lineage>
        <taxon>Eukaryota</taxon>
        <taxon>Metazoa</taxon>
        <taxon>Chordata</taxon>
        <taxon>Craniata</taxon>
        <taxon>Vertebrata</taxon>
        <taxon>Euteleostomi</taxon>
        <taxon>Archelosauria</taxon>
        <taxon>Archosauria</taxon>
        <taxon>Dinosauria</taxon>
        <taxon>Saurischia</taxon>
        <taxon>Theropoda</taxon>
        <taxon>Coelurosauria</taxon>
        <taxon>Aves</taxon>
        <taxon>Neognathae</taxon>
        <taxon>Neoaves</taxon>
        <taxon>Gruiformes</taxon>
        <taxon>Gruidae</taxon>
        <taxon>Grus</taxon>
    </lineage>
</organism>
<dbReference type="SUPFAM" id="SSF56672">
    <property type="entry name" value="DNA/RNA polymerases"/>
    <property type="match status" value="1"/>
</dbReference>
<protein>
    <recommendedName>
        <fullName evidence="1">Reverse transcriptase domain-containing protein</fullName>
    </recommendedName>
</protein>
<comment type="caution">
    <text evidence="2">The sequence shown here is derived from an EMBL/GenBank/DDBJ whole genome shotgun (WGS) entry which is preliminary data.</text>
</comment>